<dbReference type="Pfam" id="PF07690">
    <property type="entry name" value="MFS_1"/>
    <property type="match status" value="1"/>
</dbReference>
<evidence type="ECO:0000313" key="9">
    <source>
        <dbReference type="Proteomes" id="UP000054785"/>
    </source>
</evidence>
<dbReference type="InterPro" id="IPR011701">
    <property type="entry name" value="MFS"/>
</dbReference>
<evidence type="ECO:0000256" key="4">
    <source>
        <dbReference type="ARBA" id="ARBA00022692"/>
    </source>
</evidence>
<evidence type="ECO:0000256" key="2">
    <source>
        <dbReference type="ARBA" id="ARBA00022448"/>
    </source>
</evidence>
<proteinExistence type="predicted"/>
<dbReference type="PANTHER" id="PTHR43528">
    <property type="entry name" value="ALPHA-KETOGLUTARATE PERMEASE"/>
    <property type="match status" value="1"/>
</dbReference>
<comment type="caution">
    <text evidence="8">The sequence shown here is derived from an EMBL/GenBank/DDBJ whole genome shotgun (WGS) entry which is preliminary data.</text>
</comment>
<dbReference type="PATRIC" id="fig|45065.4.peg.566"/>
<name>A0A0W0U7D8_9GAMM</name>
<evidence type="ECO:0000256" key="1">
    <source>
        <dbReference type="ARBA" id="ARBA00004651"/>
    </source>
</evidence>
<dbReference type="GO" id="GO:0005886">
    <property type="term" value="C:plasma membrane"/>
    <property type="evidence" value="ECO:0007669"/>
    <property type="project" value="UniProtKB-SubCell"/>
</dbReference>
<organism evidence="8 9">
    <name type="scientific">Legionella geestiana</name>
    <dbReference type="NCBI Taxonomy" id="45065"/>
    <lineage>
        <taxon>Bacteria</taxon>
        <taxon>Pseudomonadati</taxon>
        <taxon>Pseudomonadota</taxon>
        <taxon>Gammaproteobacteria</taxon>
        <taxon>Legionellales</taxon>
        <taxon>Legionellaceae</taxon>
        <taxon>Legionella</taxon>
    </lineage>
</organism>
<protein>
    <submittedName>
        <fullName evidence="8">Proline betaine transport protein like protein</fullName>
    </submittedName>
</protein>
<keyword evidence="9" id="KW-1185">Reference proteome</keyword>
<dbReference type="SUPFAM" id="SSF103473">
    <property type="entry name" value="MFS general substrate transporter"/>
    <property type="match status" value="1"/>
</dbReference>
<sequence>MRISSSIKALVAGTSGTALQWYDFAIFGYFASVIAATYFPSGDQFSALLSAFSVFAVGYILSPLGAVFFGYIADRYGRKHALTLSILAMAIPTAMIGLVPSYQAIGVFAPLAITFLRILQGFVASAEFTGSAVFLVEHAPSGKKALYGCLTSSAYSTGLILAGLVASFLSASFMPVWGWRLGFVLALIAGVLIFWLRTHVAETPEYQKISPVEKPRLPFLTAIKESPLSMLGVAGISWLVSIITFGTYVFAATYLHMYFKIPMSQATLIITVSLTVDAILEPFVAMLADRVGHKKIIQFGMVLILMLSMPVFLLLSTGNLLLIVAGMIMMSILIAITYAPLNAYMVAVFPHQYRYSGFGVAFNTGISIFGGTTPLVMMWLVNKSGSFVAPAWYYMFGAMVGLMSLVICEYARNKFVFTNEALIAS</sequence>
<dbReference type="InterPro" id="IPR036259">
    <property type="entry name" value="MFS_trans_sf"/>
</dbReference>
<keyword evidence="6" id="KW-1133">Transmembrane helix</keyword>
<dbReference type="RefSeq" id="WP_028386535.1">
    <property type="nucleotide sequence ID" value="NZ_CAAAHN010000018.1"/>
</dbReference>
<dbReference type="AlphaFoldDB" id="A0A0W0U7D8"/>
<dbReference type="Gene3D" id="1.20.1250.20">
    <property type="entry name" value="MFS general substrate transporter like domains"/>
    <property type="match status" value="2"/>
</dbReference>
<reference evidence="8 9" key="1">
    <citation type="submission" date="2015-11" db="EMBL/GenBank/DDBJ databases">
        <title>Genomic analysis of 38 Legionella species identifies large and diverse effector repertoires.</title>
        <authorList>
            <person name="Burstein D."/>
            <person name="Amaro F."/>
            <person name="Zusman T."/>
            <person name="Lifshitz Z."/>
            <person name="Cohen O."/>
            <person name="Gilbert J.A."/>
            <person name="Pupko T."/>
            <person name="Shuman H.A."/>
            <person name="Segal G."/>
        </authorList>
    </citation>
    <scope>NUCLEOTIDE SEQUENCE [LARGE SCALE GENOMIC DNA]</scope>
    <source>
        <strain evidence="8 9">ATCC 49504</strain>
    </source>
</reference>
<dbReference type="Proteomes" id="UP000054785">
    <property type="component" value="Unassembled WGS sequence"/>
</dbReference>
<dbReference type="GO" id="GO:0015293">
    <property type="term" value="F:symporter activity"/>
    <property type="evidence" value="ECO:0007669"/>
    <property type="project" value="UniProtKB-KW"/>
</dbReference>
<keyword evidence="2" id="KW-0813">Transport</keyword>
<keyword evidence="5" id="KW-0769">Symport</keyword>
<dbReference type="PROSITE" id="PS50850">
    <property type="entry name" value="MFS"/>
    <property type="match status" value="1"/>
</dbReference>
<keyword evidence="3" id="KW-1003">Cell membrane</keyword>
<dbReference type="PANTHER" id="PTHR43528:SF1">
    <property type="entry name" value="ALPHA-KETOGLUTARATE PERMEASE"/>
    <property type="match status" value="1"/>
</dbReference>
<evidence type="ECO:0000313" key="8">
    <source>
        <dbReference type="EMBL" id="KTD03717.1"/>
    </source>
</evidence>
<evidence type="ECO:0000256" key="3">
    <source>
        <dbReference type="ARBA" id="ARBA00022475"/>
    </source>
</evidence>
<dbReference type="OrthoDB" id="3690818at2"/>
<keyword evidence="4" id="KW-0812">Transmembrane</keyword>
<accession>A0A0W0U7D8</accession>
<dbReference type="STRING" id="45065.Lgee_0530"/>
<gene>
    <name evidence="8" type="ORF">Lgee_0530</name>
</gene>
<evidence type="ECO:0000256" key="7">
    <source>
        <dbReference type="ARBA" id="ARBA00023136"/>
    </source>
</evidence>
<evidence type="ECO:0000256" key="6">
    <source>
        <dbReference type="ARBA" id="ARBA00022989"/>
    </source>
</evidence>
<comment type="subcellular location">
    <subcellularLocation>
        <location evidence="1">Cell membrane</location>
        <topology evidence="1">Multi-pass membrane protein</topology>
    </subcellularLocation>
</comment>
<keyword evidence="7" id="KW-0472">Membrane</keyword>
<dbReference type="EMBL" id="LNYC01000010">
    <property type="protein sequence ID" value="KTD03717.1"/>
    <property type="molecule type" value="Genomic_DNA"/>
</dbReference>
<evidence type="ECO:0000256" key="5">
    <source>
        <dbReference type="ARBA" id="ARBA00022847"/>
    </source>
</evidence>
<dbReference type="InterPro" id="IPR020846">
    <property type="entry name" value="MFS_dom"/>
</dbReference>
<dbReference type="InterPro" id="IPR051084">
    <property type="entry name" value="H+-coupled_symporters"/>
</dbReference>